<dbReference type="EMBL" id="JAPMOS010000037">
    <property type="protein sequence ID" value="KAJ4457947.1"/>
    <property type="molecule type" value="Genomic_DNA"/>
</dbReference>
<dbReference type="InterPro" id="IPR046341">
    <property type="entry name" value="SET_dom_sf"/>
</dbReference>
<evidence type="ECO:0000259" key="1">
    <source>
        <dbReference type="PROSITE" id="PS50280"/>
    </source>
</evidence>
<dbReference type="Proteomes" id="UP001141327">
    <property type="component" value="Unassembled WGS sequence"/>
</dbReference>
<name>A0ABQ8UF85_9EUKA</name>
<dbReference type="SUPFAM" id="SSF82199">
    <property type="entry name" value="SET domain"/>
    <property type="match status" value="2"/>
</dbReference>
<dbReference type="PANTHER" id="PTHR46455">
    <property type="entry name" value="SET AND MYND DOMAIN CONTAINING, ARTHROPOD-SPECIFIC, MEMBER 4, ISOFORM A"/>
    <property type="match status" value="1"/>
</dbReference>
<protein>
    <recommendedName>
        <fullName evidence="1">SET domain-containing protein</fullName>
    </recommendedName>
</protein>
<dbReference type="InterPro" id="IPR001214">
    <property type="entry name" value="SET_dom"/>
</dbReference>
<evidence type="ECO:0000313" key="3">
    <source>
        <dbReference type="Proteomes" id="UP001141327"/>
    </source>
</evidence>
<evidence type="ECO:0000313" key="2">
    <source>
        <dbReference type="EMBL" id="KAJ4457947.1"/>
    </source>
</evidence>
<proteinExistence type="predicted"/>
<feature type="domain" description="SET" evidence="1">
    <location>
        <begin position="1"/>
        <end position="182"/>
    </location>
</feature>
<accession>A0ABQ8UF85</accession>
<reference evidence="2" key="1">
    <citation type="journal article" date="2022" name="bioRxiv">
        <title>Genomics of Preaxostyla Flagellates Illuminates Evolutionary Transitions and the Path Towards Mitochondrial Loss.</title>
        <authorList>
            <person name="Novak L.V.F."/>
            <person name="Treitli S.C."/>
            <person name="Pyrih J."/>
            <person name="Halakuc P."/>
            <person name="Pipaliya S.V."/>
            <person name="Vacek V."/>
            <person name="Brzon O."/>
            <person name="Soukal P."/>
            <person name="Eme L."/>
            <person name="Dacks J.B."/>
            <person name="Karnkowska A."/>
            <person name="Elias M."/>
            <person name="Hampl V."/>
        </authorList>
    </citation>
    <scope>NUCLEOTIDE SEQUENCE</scope>
    <source>
        <strain evidence="2">RCP-MX</strain>
    </source>
</reference>
<organism evidence="2 3">
    <name type="scientific">Paratrimastix pyriformis</name>
    <dbReference type="NCBI Taxonomy" id="342808"/>
    <lineage>
        <taxon>Eukaryota</taxon>
        <taxon>Metamonada</taxon>
        <taxon>Preaxostyla</taxon>
        <taxon>Paratrimastigidae</taxon>
        <taxon>Paratrimastix</taxon>
    </lineage>
</organism>
<dbReference type="InterPro" id="IPR053010">
    <property type="entry name" value="SET_SmydA-8"/>
</dbReference>
<comment type="caution">
    <text evidence="2">The sequence shown here is derived from an EMBL/GenBank/DDBJ whole genome shotgun (WGS) entry which is preliminary data.</text>
</comment>
<dbReference type="PANTHER" id="PTHR46455:SF5">
    <property type="entry name" value="SET AND MYND DOMAIN CONTAINING, ARTHROPOD-SPECIFIC, MEMBER 4, ISOFORM A"/>
    <property type="match status" value="1"/>
</dbReference>
<dbReference type="CDD" id="cd20071">
    <property type="entry name" value="SET_SMYD"/>
    <property type="match status" value="1"/>
</dbReference>
<dbReference type="Gene3D" id="2.170.270.10">
    <property type="entry name" value="SET domain"/>
    <property type="match status" value="1"/>
</dbReference>
<gene>
    <name evidence="2" type="ORF">PAPYR_6478</name>
</gene>
<sequence length="681" mass="75115">MEVKTFPGLGRAGIAARQYDVGVSILDEPPLLTWKRKDRSSMIEAFDKSSHEVQQKVLDFFCPQFSVNEDRTIKLLEEGLADSSVPCALVDVAKEIADSGQFPNLDYATIFRLLLLSNLNAHSFGGAGDEEMSALFDVASKVPHSCCPNVVYLCNDSSPTPSLCYRSIRPIPKGETLQYSYLCNKRLLQSTNMRRHGLAEDYLFTCRCPRCASEDLCRGLPCPRCHGLTLRSDKDYAPGAPQSTGPVFPTICPPAPHRPRTAEEQARVEALQQLASPAPSALWDHHSYRLETDPMREARLSRRGRSSLSREPFLELHQEALGPEDSGRIWGDGTGGDDCWDLDGALSEFDPSRDDPAHSILAGDQAAVAALLAAEEAAPALDPAAPKHWRCTQCQACFGDGEMPLRFEGKLAQMVLRRAEGALAEDLEAMLRYCTVHLSFQHWATAMCHALAAQQWARLASQQYRHLAEFLAAHPDYPAAHPLSAALGAMPAPPMDPAAVRIFDGPFDTRQGAPQAQQLFDQLAQLFAQWVEGFVPATQALIAQPNYSRALAGYMKGLLWMRRSVAHAALYGHFLAESRVLTDVPTIEANFAFTMGDLWEEWARLAVDLYPLVVHPEAAAAAWIPAGTAIRTATRTLYAIQYSRAIGILRANWGADCPIIRQVQSCLDDIQFQYETKGPRQ</sequence>
<keyword evidence="3" id="KW-1185">Reference proteome</keyword>
<dbReference type="PROSITE" id="PS50280">
    <property type="entry name" value="SET"/>
    <property type="match status" value="1"/>
</dbReference>